<comment type="caution">
    <text evidence="3">The sequence shown here is derived from an EMBL/GenBank/DDBJ whole genome shotgun (WGS) entry which is preliminary data.</text>
</comment>
<organism evidence="3 4">
    <name type="scientific">Streptomyces milbemycinicus</name>
    <dbReference type="NCBI Taxonomy" id="476552"/>
    <lineage>
        <taxon>Bacteria</taxon>
        <taxon>Bacillati</taxon>
        <taxon>Actinomycetota</taxon>
        <taxon>Actinomycetes</taxon>
        <taxon>Kitasatosporales</taxon>
        <taxon>Streptomycetaceae</taxon>
        <taxon>Streptomyces</taxon>
    </lineage>
</organism>
<evidence type="ECO:0000313" key="4">
    <source>
        <dbReference type="Proteomes" id="UP001620295"/>
    </source>
</evidence>
<proteinExistence type="predicted"/>
<protein>
    <submittedName>
        <fullName evidence="3">SHOCT domain-containing protein</fullName>
    </submittedName>
</protein>
<keyword evidence="1" id="KW-0812">Transmembrane</keyword>
<accession>A0ABW8LIQ9</accession>
<keyword evidence="1" id="KW-1133">Transmembrane helix</keyword>
<reference evidence="3 4" key="1">
    <citation type="submission" date="2024-11" db="EMBL/GenBank/DDBJ databases">
        <title>The Natural Products Discovery Center: Release of the First 8490 Sequenced Strains for Exploring Actinobacteria Biosynthetic Diversity.</title>
        <authorList>
            <person name="Kalkreuter E."/>
            <person name="Kautsar S.A."/>
            <person name="Yang D."/>
            <person name="Bader C.D."/>
            <person name="Teijaro C.N."/>
            <person name="Fluegel L."/>
            <person name="Davis C.M."/>
            <person name="Simpson J.R."/>
            <person name="Lauterbach L."/>
            <person name="Steele A.D."/>
            <person name="Gui C."/>
            <person name="Meng S."/>
            <person name="Li G."/>
            <person name="Viehrig K."/>
            <person name="Ye F."/>
            <person name="Su P."/>
            <person name="Kiefer A.F."/>
            <person name="Nichols A."/>
            <person name="Cepeda A.J."/>
            <person name="Yan W."/>
            <person name="Fan B."/>
            <person name="Jiang Y."/>
            <person name="Adhikari A."/>
            <person name="Zheng C.-J."/>
            <person name="Schuster L."/>
            <person name="Cowan T.M."/>
            <person name="Smanski M.J."/>
            <person name="Chevrette M.G."/>
            <person name="De Carvalho L.P.S."/>
            <person name="Shen B."/>
        </authorList>
    </citation>
    <scope>NUCLEOTIDE SEQUENCE [LARGE SCALE GENOMIC DNA]</scope>
    <source>
        <strain evidence="3 4">NPDC020863</strain>
    </source>
</reference>
<evidence type="ECO:0000256" key="1">
    <source>
        <dbReference type="SAM" id="Phobius"/>
    </source>
</evidence>
<dbReference type="EMBL" id="JBJDQH010000004">
    <property type="protein sequence ID" value="MFK4265803.1"/>
    <property type="molecule type" value="Genomic_DNA"/>
</dbReference>
<gene>
    <name evidence="3" type="ORF">ACI2L5_12775</name>
</gene>
<sequence>MYWWYDHAASGWGYTLLALIMLALWALVALVAVALFRQAEHGLHGLRVPWSPAERVLSERFARGEIDEDEYRTRLAVLRGRTPPPKAGPG</sequence>
<feature type="domain" description="SHOCT" evidence="2">
    <location>
        <begin position="54"/>
        <end position="78"/>
    </location>
</feature>
<keyword evidence="1" id="KW-0472">Membrane</keyword>
<keyword evidence="4" id="KW-1185">Reference proteome</keyword>
<feature type="transmembrane region" description="Helical" evidence="1">
    <location>
        <begin position="12"/>
        <end position="36"/>
    </location>
</feature>
<dbReference type="Pfam" id="PF09851">
    <property type="entry name" value="SHOCT"/>
    <property type="match status" value="1"/>
</dbReference>
<evidence type="ECO:0000259" key="2">
    <source>
        <dbReference type="Pfam" id="PF09851"/>
    </source>
</evidence>
<dbReference type="Proteomes" id="UP001620295">
    <property type="component" value="Unassembled WGS sequence"/>
</dbReference>
<dbReference type="InterPro" id="IPR018649">
    <property type="entry name" value="SHOCT"/>
</dbReference>
<name>A0ABW8LIQ9_9ACTN</name>
<evidence type="ECO:0000313" key="3">
    <source>
        <dbReference type="EMBL" id="MFK4265803.1"/>
    </source>
</evidence>
<dbReference type="RefSeq" id="WP_358640545.1">
    <property type="nucleotide sequence ID" value="NZ_JBFACG010000041.1"/>
</dbReference>